<evidence type="ECO:0000313" key="3">
    <source>
        <dbReference type="Proteomes" id="UP000323506"/>
    </source>
</evidence>
<evidence type="ECO:0000256" key="1">
    <source>
        <dbReference type="SAM" id="MobiDB-lite"/>
    </source>
</evidence>
<protein>
    <submittedName>
        <fullName evidence="2">Uncharacterized protein</fullName>
    </submittedName>
</protein>
<gene>
    <name evidence="2" type="ORF">ES288_D01G161300v1</name>
</gene>
<dbReference type="EMBL" id="CM017701">
    <property type="protein sequence ID" value="TYG83352.1"/>
    <property type="molecule type" value="Genomic_DNA"/>
</dbReference>
<name>A0A5D2DR27_GOSDA</name>
<feature type="compositionally biased region" description="Low complexity" evidence="1">
    <location>
        <begin position="44"/>
        <end position="61"/>
    </location>
</feature>
<sequence>MRGHLPSALWSVFRDPSSEMGKRGENEKPLPLSKLASDDGEGLTTTTASGADSDAWTTGGRRALGGGGVRGGGTARIAGAWACGAGA</sequence>
<organism evidence="2 3">
    <name type="scientific">Gossypium darwinii</name>
    <name type="common">Darwin's cotton</name>
    <name type="synonym">Gossypium barbadense var. darwinii</name>
    <dbReference type="NCBI Taxonomy" id="34276"/>
    <lineage>
        <taxon>Eukaryota</taxon>
        <taxon>Viridiplantae</taxon>
        <taxon>Streptophyta</taxon>
        <taxon>Embryophyta</taxon>
        <taxon>Tracheophyta</taxon>
        <taxon>Spermatophyta</taxon>
        <taxon>Magnoliopsida</taxon>
        <taxon>eudicotyledons</taxon>
        <taxon>Gunneridae</taxon>
        <taxon>Pentapetalae</taxon>
        <taxon>rosids</taxon>
        <taxon>malvids</taxon>
        <taxon>Malvales</taxon>
        <taxon>Malvaceae</taxon>
        <taxon>Malvoideae</taxon>
        <taxon>Gossypium</taxon>
    </lineage>
</organism>
<reference evidence="2 3" key="1">
    <citation type="submission" date="2019-06" db="EMBL/GenBank/DDBJ databases">
        <title>WGS assembly of Gossypium darwinii.</title>
        <authorList>
            <person name="Chen Z.J."/>
            <person name="Sreedasyam A."/>
            <person name="Ando A."/>
            <person name="Song Q."/>
            <person name="De L."/>
            <person name="Hulse-Kemp A."/>
            <person name="Ding M."/>
            <person name="Ye W."/>
            <person name="Kirkbride R."/>
            <person name="Jenkins J."/>
            <person name="Plott C."/>
            <person name="Lovell J."/>
            <person name="Lin Y.-M."/>
            <person name="Vaughn R."/>
            <person name="Liu B."/>
            <person name="Li W."/>
            <person name="Simpson S."/>
            <person name="Scheffler B."/>
            <person name="Saski C."/>
            <person name="Grover C."/>
            <person name="Hu G."/>
            <person name="Conover J."/>
            <person name="Carlson J."/>
            <person name="Shu S."/>
            <person name="Boston L."/>
            <person name="Williams M."/>
            <person name="Peterson D."/>
            <person name="Mcgee K."/>
            <person name="Jones D."/>
            <person name="Wendel J."/>
            <person name="Stelly D."/>
            <person name="Grimwood J."/>
            <person name="Schmutz J."/>
        </authorList>
    </citation>
    <scope>NUCLEOTIDE SEQUENCE [LARGE SCALE GENOMIC DNA]</scope>
    <source>
        <strain evidence="2">1808015.09</strain>
    </source>
</reference>
<dbReference type="AlphaFoldDB" id="A0A5D2DR27"/>
<accession>A0A5D2DR27</accession>
<evidence type="ECO:0000313" key="2">
    <source>
        <dbReference type="EMBL" id="TYG83352.1"/>
    </source>
</evidence>
<feature type="compositionally biased region" description="Gly residues" evidence="1">
    <location>
        <begin position="62"/>
        <end position="72"/>
    </location>
</feature>
<proteinExistence type="predicted"/>
<feature type="region of interest" description="Disordered" evidence="1">
    <location>
        <begin position="1"/>
        <end position="72"/>
    </location>
</feature>
<keyword evidence="3" id="KW-1185">Reference proteome</keyword>
<dbReference type="Proteomes" id="UP000323506">
    <property type="component" value="Chromosome D01"/>
</dbReference>
<feature type="compositionally biased region" description="Basic and acidic residues" evidence="1">
    <location>
        <begin position="16"/>
        <end position="28"/>
    </location>
</feature>